<keyword evidence="1" id="KW-0812">Transmembrane</keyword>
<sequence length="560" mass="63048">MTNSNELQEKRCIEIMHHSELPTTNTHSLPIQLSNESNHVQQEQMEQHESSPTPMMNSSQVIQNPSILAQPPNSETMVSFVSSQEQNTIMISQHHQQHPQQQHFQHVVPHSPTSPVVHHTTKRASKKLSSVVMTTSQAAELKSSLSISILAILIIAIMTIYSFIITSFPVVFTLKLYGNSVKQYNEMVMSEYLMVFARDRSMIQVFNESRQDLQHSLNQLFQLMPQSAMEAFGNESIDQMKLWPLQNVVLDQVMAGNATNAVRSFLNVTHYGTLLDFLANFNVFIRDVKNISYAQEQVIISNSTSYLIVIVVCLAITLPIVIVIFTTISQGGSASGYKGNVHTNGHTGNEVIGWKQQIMMNYKSSTVEQELLNRVDLLEDIQLFKQPAKQELNMMRSLLEELREYSDDSTSSSTMIEQDALSSTLSYRSSGDTFSVAGSVASSVVVNSRKNTISQLISIYEKYLNPSSATHPVKCKGHQKIANYLRECHDKSLNHPKDATTTQMELNLLDEIQVEVARQLIPIFEHFQKTIPEGKDVEESSDTLFKHSVLTHSELISKCI</sequence>
<name>A0AA88KFJ1_NAELO</name>
<gene>
    <name evidence="2" type="ORF">C9374_008930</name>
</gene>
<protein>
    <recommendedName>
        <fullName evidence="4">RGS domain-containing protein</fullName>
    </recommendedName>
</protein>
<comment type="caution">
    <text evidence="2">The sequence shown here is derived from an EMBL/GenBank/DDBJ whole genome shotgun (WGS) entry which is preliminary data.</text>
</comment>
<keyword evidence="1" id="KW-0472">Membrane</keyword>
<evidence type="ECO:0008006" key="4">
    <source>
        <dbReference type="Google" id="ProtNLM"/>
    </source>
</evidence>
<dbReference type="AlphaFoldDB" id="A0AA88KFJ1"/>
<reference evidence="2 3" key="1">
    <citation type="journal article" date="2018" name="BMC Genomics">
        <title>The genome of Naegleria lovaniensis, the basis for a comparative approach to unravel pathogenicity factors of the human pathogenic amoeba N. fowleri.</title>
        <authorList>
            <person name="Liechti N."/>
            <person name="Schurch N."/>
            <person name="Bruggmann R."/>
            <person name="Wittwer M."/>
        </authorList>
    </citation>
    <scope>NUCLEOTIDE SEQUENCE [LARGE SCALE GENOMIC DNA]</scope>
    <source>
        <strain evidence="2 3">ATCC 30569</strain>
    </source>
</reference>
<dbReference type="Proteomes" id="UP000816034">
    <property type="component" value="Unassembled WGS sequence"/>
</dbReference>
<dbReference type="GeneID" id="68101384"/>
<keyword evidence="1" id="KW-1133">Transmembrane helix</keyword>
<evidence type="ECO:0000313" key="3">
    <source>
        <dbReference type="Proteomes" id="UP000816034"/>
    </source>
</evidence>
<evidence type="ECO:0000256" key="1">
    <source>
        <dbReference type="SAM" id="Phobius"/>
    </source>
</evidence>
<dbReference type="EMBL" id="PYSW02000036">
    <property type="protein sequence ID" value="KAG2377845.1"/>
    <property type="molecule type" value="Genomic_DNA"/>
</dbReference>
<evidence type="ECO:0000313" key="2">
    <source>
        <dbReference type="EMBL" id="KAG2377845.1"/>
    </source>
</evidence>
<keyword evidence="3" id="KW-1185">Reference proteome</keyword>
<proteinExistence type="predicted"/>
<feature type="transmembrane region" description="Helical" evidence="1">
    <location>
        <begin position="306"/>
        <end position="328"/>
    </location>
</feature>
<dbReference type="RefSeq" id="XP_044545107.1">
    <property type="nucleotide sequence ID" value="XM_044699061.1"/>
</dbReference>
<feature type="transmembrane region" description="Helical" evidence="1">
    <location>
        <begin position="145"/>
        <end position="172"/>
    </location>
</feature>
<accession>A0AA88KFJ1</accession>
<organism evidence="2 3">
    <name type="scientific">Naegleria lovaniensis</name>
    <name type="common">Amoeba</name>
    <dbReference type="NCBI Taxonomy" id="51637"/>
    <lineage>
        <taxon>Eukaryota</taxon>
        <taxon>Discoba</taxon>
        <taxon>Heterolobosea</taxon>
        <taxon>Tetramitia</taxon>
        <taxon>Eutetramitia</taxon>
        <taxon>Vahlkampfiidae</taxon>
        <taxon>Naegleria</taxon>
    </lineage>
</organism>